<accession>A0A834MP31</accession>
<keyword evidence="8" id="KW-1185">Reference proteome</keyword>
<dbReference type="InterPro" id="IPR036188">
    <property type="entry name" value="FAD/NAD-bd_sf"/>
</dbReference>
<evidence type="ECO:0000256" key="2">
    <source>
        <dbReference type="ARBA" id="ARBA00022630"/>
    </source>
</evidence>
<dbReference type="PANTHER" id="PTHR43429">
    <property type="entry name" value="PYRIDINE NUCLEOTIDE-DISULFIDE OXIDOREDUCTASE DOMAIN-CONTAINING"/>
    <property type="match status" value="1"/>
</dbReference>
<dbReference type="SUPFAM" id="SSF55424">
    <property type="entry name" value="FAD/NAD-linked reductases, dimerisation (C-terminal) domain"/>
    <property type="match status" value="1"/>
</dbReference>
<organism evidence="7 8">
    <name type="scientific">Vespula germanica</name>
    <name type="common">German yellow jacket</name>
    <name type="synonym">Paravespula germanica</name>
    <dbReference type="NCBI Taxonomy" id="30212"/>
    <lineage>
        <taxon>Eukaryota</taxon>
        <taxon>Metazoa</taxon>
        <taxon>Ecdysozoa</taxon>
        <taxon>Arthropoda</taxon>
        <taxon>Hexapoda</taxon>
        <taxon>Insecta</taxon>
        <taxon>Pterygota</taxon>
        <taxon>Neoptera</taxon>
        <taxon>Endopterygota</taxon>
        <taxon>Hymenoptera</taxon>
        <taxon>Apocrita</taxon>
        <taxon>Aculeata</taxon>
        <taxon>Vespoidea</taxon>
        <taxon>Vespidae</taxon>
        <taxon>Vespinae</taxon>
        <taxon>Vespula</taxon>
    </lineage>
</organism>
<evidence type="ECO:0000256" key="5">
    <source>
        <dbReference type="ARBA" id="ARBA00023284"/>
    </source>
</evidence>
<evidence type="ECO:0000313" key="8">
    <source>
        <dbReference type="Proteomes" id="UP000617340"/>
    </source>
</evidence>
<proteinExistence type="predicted"/>
<keyword evidence="2" id="KW-0285">Flavoprotein</keyword>
<reference evidence="7" key="1">
    <citation type="journal article" date="2020" name="G3 (Bethesda)">
        <title>High-Quality Assemblies for Three Invasive Social Wasps from the &lt;i&gt;Vespula&lt;/i&gt; Genus.</title>
        <authorList>
            <person name="Harrop T.W.R."/>
            <person name="Guhlin J."/>
            <person name="McLaughlin G.M."/>
            <person name="Permina E."/>
            <person name="Stockwell P."/>
            <person name="Gilligan J."/>
            <person name="Le Lec M.F."/>
            <person name="Gruber M.A.M."/>
            <person name="Quinn O."/>
            <person name="Lovegrove M."/>
            <person name="Duncan E.J."/>
            <person name="Remnant E.J."/>
            <person name="Van Eeckhoven J."/>
            <person name="Graham B."/>
            <person name="Knapp R.A."/>
            <person name="Langford K.W."/>
            <person name="Kronenberg Z."/>
            <person name="Press M.O."/>
            <person name="Eacker S.M."/>
            <person name="Wilson-Rankin E.E."/>
            <person name="Purcell J."/>
            <person name="Lester P.J."/>
            <person name="Dearden P.K."/>
        </authorList>
    </citation>
    <scope>NUCLEOTIDE SEQUENCE</scope>
    <source>
        <strain evidence="7">Linc-1</strain>
    </source>
</reference>
<dbReference type="PRINTS" id="PR00368">
    <property type="entry name" value="FADPNR"/>
</dbReference>
<dbReference type="EMBL" id="JACSDZ010000026">
    <property type="protein sequence ID" value="KAF7378739.1"/>
    <property type="molecule type" value="Genomic_DNA"/>
</dbReference>
<keyword evidence="3" id="KW-0274">FAD</keyword>
<dbReference type="Proteomes" id="UP000617340">
    <property type="component" value="Unassembled WGS sequence"/>
</dbReference>
<dbReference type="Gene3D" id="3.50.50.60">
    <property type="entry name" value="FAD/NAD(P)-binding domain"/>
    <property type="match status" value="2"/>
</dbReference>
<name>A0A834MP31_VESGE</name>
<protein>
    <recommendedName>
        <fullName evidence="6">FAD/NAD(P)-binding domain-containing protein</fullName>
    </recommendedName>
</protein>
<evidence type="ECO:0000313" key="7">
    <source>
        <dbReference type="EMBL" id="KAF7378739.1"/>
    </source>
</evidence>
<comment type="caution">
    <text evidence="7">The sequence shown here is derived from an EMBL/GenBank/DDBJ whole genome shotgun (WGS) entry which is preliminary data.</text>
</comment>
<dbReference type="AlphaFoldDB" id="A0A834MP31"/>
<keyword evidence="5" id="KW-0676">Redox-active center</keyword>
<dbReference type="GO" id="GO:0016491">
    <property type="term" value="F:oxidoreductase activity"/>
    <property type="evidence" value="ECO:0007669"/>
    <property type="project" value="UniProtKB-KW"/>
</dbReference>
<feature type="domain" description="FAD/NAD(P)-binding" evidence="6">
    <location>
        <begin position="2"/>
        <end position="260"/>
    </location>
</feature>
<dbReference type="InterPro" id="IPR016156">
    <property type="entry name" value="FAD/NAD-linked_Rdtase_dimer_sf"/>
</dbReference>
<evidence type="ECO:0000259" key="6">
    <source>
        <dbReference type="Pfam" id="PF07992"/>
    </source>
</evidence>
<comment type="cofactor">
    <cofactor evidence="1">
        <name>FAD</name>
        <dbReference type="ChEBI" id="CHEBI:57692"/>
    </cofactor>
</comment>
<dbReference type="SUPFAM" id="SSF51905">
    <property type="entry name" value="FAD/NAD(P)-binding domain"/>
    <property type="match status" value="1"/>
</dbReference>
<keyword evidence="4" id="KW-0560">Oxidoreductase</keyword>
<gene>
    <name evidence="7" type="ORF">HZH68_017153</name>
</gene>
<sequence length="329" mass="35940">MKVIVLGTNHAGTTAVRTLKRLDPTCEVNTYDKNDAISFLGCETLKSEGINVFMNHDVLSVDDKAKTVTVKDMLTGIDLEGVQICKNYHHAKKILEHNLDKSYKKIAVVGAGYIGVELVEAFNEYGKDVTLIDVADRIMPVYYDKEFTDLMQDKMTKAGVKLVLGSKVTEFKGENGKVTQVVTDKGSIDVDYVIFSVGVRPQTKILEGVCDLDERGTIVTNDFMQTTNPDIYAVGDCAQVFNKALNKSVPIQLATTAVRTAVTAATNIIRGNVLKSPGYTGANGISVFDFHMASVGVSVEAAKRLGMEVESINFHDLDRPEFMSSAHDV</sequence>
<evidence type="ECO:0000256" key="1">
    <source>
        <dbReference type="ARBA" id="ARBA00001974"/>
    </source>
</evidence>
<dbReference type="PANTHER" id="PTHR43429:SF1">
    <property type="entry name" value="NAD(P)H SULFUR OXIDOREDUCTASE (COA-DEPENDENT)"/>
    <property type="match status" value="1"/>
</dbReference>
<dbReference type="InterPro" id="IPR023753">
    <property type="entry name" value="FAD/NAD-binding_dom"/>
</dbReference>
<evidence type="ECO:0000256" key="3">
    <source>
        <dbReference type="ARBA" id="ARBA00022827"/>
    </source>
</evidence>
<evidence type="ECO:0000256" key="4">
    <source>
        <dbReference type="ARBA" id="ARBA00023002"/>
    </source>
</evidence>
<dbReference type="InterPro" id="IPR050260">
    <property type="entry name" value="FAD-bd_OxRdtase"/>
</dbReference>
<dbReference type="Pfam" id="PF07992">
    <property type="entry name" value="Pyr_redox_2"/>
    <property type="match status" value="1"/>
</dbReference>